<reference evidence="2" key="1">
    <citation type="submission" date="2021-01" db="EMBL/GenBank/DDBJ databases">
        <title>Whole genome shotgun sequence of Demequina activiva NBRC 110675.</title>
        <authorList>
            <person name="Komaki H."/>
            <person name="Tamura T."/>
        </authorList>
    </citation>
    <scope>NUCLEOTIDE SEQUENCE</scope>
    <source>
        <strain evidence="2">NBRC 110675</strain>
    </source>
</reference>
<evidence type="ECO:0000313" key="3">
    <source>
        <dbReference type="Proteomes" id="UP000652354"/>
    </source>
</evidence>
<keyword evidence="3" id="KW-1185">Reference proteome</keyword>
<dbReference type="PRINTS" id="PR00834">
    <property type="entry name" value="PROTEASES2C"/>
</dbReference>
<dbReference type="AlphaFoldDB" id="A0A919Q308"/>
<dbReference type="RefSeq" id="WP_203653964.1">
    <property type="nucleotide sequence ID" value="NZ_BONR01000002.1"/>
</dbReference>
<name>A0A919Q308_9MICO</name>
<dbReference type="Proteomes" id="UP000652354">
    <property type="component" value="Unassembled WGS sequence"/>
</dbReference>
<dbReference type="Gene3D" id="2.40.10.10">
    <property type="entry name" value="Trypsin-like serine proteases"/>
    <property type="match status" value="2"/>
</dbReference>
<dbReference type="Pfam" id="PF13365">
    <property type="entry name" value="Trypsin_2"/>
    <property type="match status" value="1"/>
</dbReference>
<comment type="caution">
    <text evidence="2">The sequence shown here is derived from an EMBL/GenBank/DDBJ whole genome shotgun (WGS) entry which is preliminary data.</text>
</comment>
<organism evidence="2 3">
    <name type="scientific">Demequina activiva</name>
    <dbReference type="NCBI Taxonomy" id="1582364"/>
    <lineage>
        <taxon>Bacteria</taxon>
        <taxon>Bacillati</taxon>
        <taxon>Actinomycetota</taxon>
        <taxon>Actinomycetes</taxon>
        <taxon>Micrococcales</taxon>
        <taxon>Demequinaceae</taxon>
        <taxon>Demequina</taxon>
    </lineage>
</organism>
<dbReference type="GO" id="GO:0004252">
    <property type="term" value="F:serine-type endopeptidase activity"/>
    <property type="evidence" value="ECO:0007669"/>
    <property type="project" value="InterPro"/>
</dbReference>
<dbReference type="PROSITE" id="PS51257">
    <property type="entry name" value="PROKAR_LIPOPROTEIN"/>
    <property type="match status" value="1"/>
</dbReference>
<gene>
    <name evidence="2" type="ORF">Dac01nite_10690</name>
</gene>
<sequence>MRRTPLAVALATGTLAIAGCAPLPTAPQELPATFIPEVEAPSPWPEMPVGEDGFTVVERVAVRVSAVTCDSYQTGSAWVLDENTVVTNRHVVEDAVEIELTSYDGRHYTGTSSVLDATADLALVTIDGTFPEAATIAQDPAEQGEQLYVVGYPEGDILTTTPATFQGQAPETLGEGQDDIDVLWAEIKQGNSGSPLADVNGEVVGVIYAGNDGGGASSVTHESLMDFLTDESTHEPNEAACSW</sequence>
<evidence type="ECO:0000313" key="2">
    <source>
        <dbReference type="EMBL" id="GIG54317.1"/>
    </source>
</evidence>
<feature type="signal peptide" evidence="1">
    <location>
        <begin position="1"/>
        <end position="18"/>
    </location>
</feature>
<dbReference type="PANTHER" id="PTHR43019:SF23">
    <property type="entry name" value="PROTEASE DO-LIKE 5, CHLOROPLASTIC"/>
    <property type="match status" value="1"/>
</dbReference>
<dbReference type="InterPro" id="IPR009003">
    <property type="entry name" value="Peptidase_S1_PA"/>
</dbReference>
<feature type="chain" id="PRO_5038358108" description="Serine protease" evidence="1">
    <location>
        <begin position="19"/>
        <end position="243"/>
    </location>
</feature>
<keyword evidence="1" id="KW-0732">Signal</keyword>
<evidence type="ECO:0000256" key="1">
    <source>
        <dbReference type="SAM" id="SignalP"/>
    </source>
</evidence>
<dbReference type="GO" id="GO:0006508">
    <property type="term" value="P:proteolysis"/>
    <property type="evidence" value="ECO:0007669"/>
    <property type="project" value="InterPro"/>
</dbReference>
<dbReference type="InterPro" id="IPR001940">
    <property type="entry name" value="Peptidase_S1C"/>
</dbReference>
<accession>A0A919Q308</accession>
<protein>
    <recommendedName>
        <fullName evidence="4">Serine protease</fullName>
    </recommendedName>
</protein>
<dbReference type="PANTHER" id="PTHR43019">
    <property type="entry name" value="SERINE ENDOPROTEASE DEGS"/>
    <property type="match status" value="1"/>
</dbReference>
<proteinExistence type="predicted"/>
<dbReference type="EMBL" id="BONR01000002">
    <property type="protein sequence ID" value="GIG54317.1"/>
    <property type="molecule type" value="Genomic_DNA"/>
</dbReference>
<dbReference type="InterPro" id="IPR043504">
    <property type="entry name" value="Peptidase_S1_PA_chymotrypsin"/>
</dbReference>
<dbReference type="SUPFAM" id="SSF50494">
    <property type="entry name" value="Trypsin-like serine proteases"/>
    <property type="match status" value="1"/>
</dbReference>
<evidence type="ECO:0008006" key="4">
    <source>
        <dbReference type="Google" id="ProtNLM"/>
    </source>
</evidence>